<dbReference type="SUPFAM" id="SSF47384">
    <property type="entry name" value="Homodimeric domain of signal transducing histidine kinase"/>
    <property type="match status" value="1"/>
</dbReference>
<name>A0A426UC51_9CHLR</name>
<protein>
    <recommendedName>
        <fullName evidence="2">histidine kinase</fullName>
        <ecNumber evidence="2">2.7.13.3</ecNumber>
    </recommendedName>
</protein>
<feature type="domain" description="Histidine kinase" evidence="10">
    <location>
        <begin position="369"/>
        <end position="590"/>
    </location>
</feature>
<organism evidence="12 13">
    <name type="scientific">Candidatus Viridilinea halotolerans</name>
    <dbReference type="NCBI Taxonomy" id="2491704"/>
    <lineage>
        <taxon>Bacteria</taxon>
        <taxon>Bacillati</taxon>
        <taxon>Chloroflexota</taxon>
        <taxon>Chloroflexia</taxon>
        <taxon>Chloroflexales</taxon>
        <taxon>Chloroflexineae</taxon>
        <taxon>Oscillochloridaceae</taxon>
        <taxon>Candidatus Viridilinea</taxon>
    </lineage>
</organism>
<evidence type="ECO:0000256" key="9">
    <source>
        <dbReference type="PROSITE-ProRule" id="PRU00169"/>
    </source>
</evidence>
<dbReference type="InterPro" id="IPR003661">
    <property type="entry name" value="HisK_dim/P_dom"/>
</dbReference>
<dbReference type="InterPro" id="IPR029016">
    <property type="entry name" value="GAF-like_dom_sf"/>
</dbReference>
<dbReference type="InterPro" id="IPR003594">
    <property type="entry name" value="HATPase_dom"/>
</dbReference>
<dbReference type="Gene3D" id="3.30.565.10">
    <property type="entry name" value="Histidine kinase-like ATPase, C-terminal domain"/>
    <property type="match status" value="1"/>
</dbReference>
<dbReference type="InterPro" id="IPR003018">
    <property type="entry name" value="GAF"/>
</dbReference>
<dbReference type="PRINTS" id="PR00344">
    <property type="entry name" value="BCTRLSENSOR"/>
</dbReference>
<keyword evidence="8" id="KW-0902">Two-component regulatory system</keyword>
<proteinExistence type="predicted"/>
<dbReference type="SUPFAM" id="SSF52172">
    <property type="entry name" value="CheY-like"/>
    <property type="match status" value="1"/>
</dbReference>
<dbReference type="Pfam" id="PF00512">
    <property type="entry name" value="HisKA"/>
    <property type="match status" value="1"/>
</dbReference>
<dbReference type="SMART" id="SM00448">
    <property type="entry name" value="REC"/>
    <property type="match status" value="1"/>
</dbReference>
<dbReference type="Gene3D" id="3.30.450.40">
    <property type="match status" value="2"/>
</dbReference>
<evidence type="ECO:0000256" key="7">
    <source>
        <dbReference type="ARBA" id="ARBA00022840"/>
    </source>
</evidence>
<dbReference type="EC" id="2.7.13.3" evidence="2"/>
<dbReference type="Pfam" id="PF13185">
    <property type="entry name" value="GAF_2"/>
    <property type="match status" value="1"/>
</dbReference>
<dbReference type="CDD" id="cd00082">
    <property type="entry name" value="HisKA"/>
    <property type="match status" value="1"/>
</dbReference>
<evidence type="ECO:0000256" key="8">
    <source>
        <dbReference type="ARBA" id="ARBA00023012"/>
    </source>
</evidence>
<feature type="modified residue" description="4-aspartylphosphate" evidence="9">
    <location>
        <position position="658"/>
    </location>
</feature>
<evidence type="ECO:0000256" key="1">
    <source>
        <dbReference type="ARBA" id="ARBA00000085"/>
    </source>
</evidence>
<dbReference type="InterPro" id="IPR001789">
    <property type="entry name" value="Sig_transdc_resp-reg_receiver"/>
</dbReference>
<dbReference type="Gene3D" id="1.10.287.130">
    <property type="match status" value="1"/>
</dbReference>
<keyword evidence="4" id="KW-0808">Transferase</keyword>
<evidence type="ECO:0000256" key="3">
    <source>
        <dbReference type="ARBA" id="ARBA00022553"/>
    </source>
</evidence>
<dbReference type="Pfam" id="PF02518">
    <property type="entry name" value="HATPase_c"/>
    <property type="match status" value="1"/>
</dbReference>
<dbReference type="InterPro" id="IPR036890">
    <property type="entry name" value="HATPase_C_sf"/>
</dbReference>
<dbReference type="InterPro" id="IPR036097">
    <property type="entry name" value="HisK_dim/P_sf"/>
</dbReference>
<dbReference type="SUPFAM" id="SSF55781">
    <property type="entry name" value="GAF domain-like"/>
    <property type="match status" value="2"/>
</dbReference>
<evidence type="ECO:0000313" key="12">
    <source>
        <dbReference type="EMBL" id="RRR78153.1"/>
    </source>
</evidence>
<evidence type="ECO:0000259" key="10">
    <source>
        <dbReference type="PROSITE" id="PS50109"/>
    </source>
</evidence>
<dbReference type="PROSITE" id="PS50110">
    <property type="entry name" value="RESPONSE_REGULATORY"/>
    <property type="match status" value="1"/>
</dbReference>
<sequence length="726" mass="79918">MHHMDQREQRDDSTSIILELSHLVCASLDRDEVFARMLDAVRRLSGAEIASLMLLDPQQQVLRMVAADGLAPELFDHCQLRLGEGIAGWVALYGQPVHVAQAGADPRFLPLVTPNDATLLCLPLRVRGQTLGVLSLVRQHSKGLFRAAVVQAVEIAANQVALALDSGTAASNNQRMYVDAQMRTSQFQLLHQFSARLNSFHEVGPLLDEAAYLLHHTFGYYQVLIGLVEGENLVAKTGYGVLTRADAWFFQQRFSLYVGLAGYVARTGETMLVNDVRTDTLYVALPELPATAAELLVAIKIEEQIFGIIIIESTQTDAFSRYDAQLVEALAGQTALRLAYLACQTELRRSTELLTQSERLRTLGELASGMAHDFNNLLTGILGHTQLLLNEELPNQLLTDLRVIERAAIDGAATVRRLQNFAQTSRALPSEEVDLNEVLSESLAITRPRWRDYPQSRGITITIRHEMANLPMIAGDGPALRDLATNLILNAIDALATGGELTLRTALIEPKRSPLSEISVLLEVRDNGIGMSSEVRSRIFTPFFTTKGLDGTGMGMTMVFGIVQSHRGQIDVISAPQQGTSVRIYLPVRSAQPREASRMSQPSQTVAHTILVVDDDDAVRQVLVRQLERLGHRIVGVQNGAEALHRLADQRFSILCTDLGMPGMSGWDLITHARILVEDLKVILVTGWGEQLSIEEARDRGADVVLAKPFEARRLQQVVAELVGEQ</sequence>
<dbReference type="GO" id="GO:0005524">
    <property type="term" value="F:ATP binding"/>
    <property type="evidence" value="ECO:0007669"/>
    <property type="project" value="UniProtKB-KW"/>
</dbReference>
<dbReference type="Pfam" id="PF00072">
    <property type="entry name" value="Response_reg"/>
    <property type="match status" value="1"/>
</dbReference>
<evidence type="ECO:0000256" key="2">
    <source>
        <dbReference type="ARBA" id="ARBA00012438"/>
    </source>
</evidence>
<keyword evidence="7" id="KW-0067">ATP-binding</keyword>
<reference evidence="12 13" key="1">
    <citation type="submission" date="2018-12" db="EMBL/GenBank/DDBJ databases">
        <title>Genome Sequence of Candidatus Viridilinea halotolerans isolated from saline sulfide-rich spring.</title>
        <authorList>
            <person name="Grouzdev D.S."/>
            <person name="Burganskaya E.I."/>
            <person name="Krutkina M.S."/>
            <person name="Sukhacheva M.V."/>
            <person name="Gorlenko V.M."/>
        </authorList>
    </citation>
    <scope>NUCLEOTIDE SEQUENCE [LARGE SCALE GENOMIC DNA]</scope>
    <source>
        <strain evidence="12">Chok-6</strain>
    </source>
</reference>
<evidence type="ECO:0000259" key="11">
    <source>
        <dbReference type="PROSITE" id="PS50110"/>
    </source>
</evidence>
<dbReference type="Gene3D" id="3.40.50.2300">
    <property type="match status" value="1"/>
</dbReference>
<dbReference type="SMART" id="SM00065">
    <property type="entry name" value="GAF"/>
    <property type="match status" value="2"/>
</dbReference>
<dbReference type="Pfam" id="PF01590">
    <property type="entry name" value="GAF"/>
    <property type="match status" value="1"/>
</dbReference>
<dbReference type="AlphaFoldDB" id="A0A426UC51"/>
<dbReference type="InterPro" id="IPR011006">
    <property type="entry name" value="CheY-like_superfamily"/>
</dbReference>
<dbReference type="Proteomes" id="UP000280307">
    <property type="component" value="Unassembled WGS sequence"/>
</dbReference>
<dbReference type="InterPro" id="IPR005467">
    <property type="entry name" value="His_kinase_dom"/>
</dbReference>
<dbReference type="EMBL" id="RSAS01000028">
    <property type="protein sequence ID" value="RRR78153.1"/>
    <property type="molecule type" value="Genomic_DNA"/>
</dbReference>
<keyword evidence="3 9" id="KW-0597">Phosphoprotein</keyword>
<dbReference type="CDD" id="cd00156">
    <property type="entry name" value="REC"/>
    <property type="match status" value="1"/>
</dbReference>
<accession>A0A426UC51</accession>
<evidence type="ECO:0000256" key="6">
    <source>
        <dbReference type="ARBA" id="ARBA00022777"/>
    </source>
</evidence>
<comment type="catalytic activity">
    <reaction evidence="1">
        <text>ATP + protein L-histidine = ADP + protein N-phospho-L-histidine.</text>
        <dbReference type="EC" id="2.7.13.3"/>
    </reaction>
</comment>
<dbReference type="PROSITE" id="PS50109">
    <property type="entry name" value="HIS_KIN"/>
    <property type="match status" value="1"/>
</dbReference>
<evidence type="ECO:0000256" key="5">
    <source>
        <dbReference type="ARBA" id="ARBA00022741"/>
    </source>
</evidence>
<evidence type="ECO:0000256" key="4">
    <source>
        <dbReference type="ARBA" id="ARBA00022679"/>
    </source>
</evidence>
<dbReference type="PANTHER" id="PTHR43065">
    <property type="entry name" value="SENSOR HISTIDINE KINASE"/>
    <property type="match status" value="1"/>
</dbReference>
<gene>
    <name evidence="12" type="ORF">EI684_00680</name>
</gene>
<feature type="domain" description="Response regulatory" evidence="11">
    <location>
        <begin position="609"/>
        <end position="723"/>
    </location>
</feature>
<dbReference type="GO" id="GO:0000155">
    <property type="term" value="F:phosphorelay sensor kinase activity"/>
    <property type="evidence" value="ECO:0007669"/>
    <property type="project" value="InterPro"/>
</dbReference>
<dbReference type="InterPro" id="IPR004358">
    <property type="entry name" value="Sig_transdc_His_kin-like_C"/>
</dbReference>
<dbReference type="SMART" id="SM00388">
    <property type="entry name" value="HisKA"/>
    <property type="match status" value="1"/>
</dbReference>
<dbReference type="PANTHER" id="PTHR43065:SF46">
    <property type="entry name" value="C4-DICARBOXYLATE TRANSPORT SENSOR PROTEIN DCTB"/>
    <property type="match status" value="1"/>
</dbReference>
<keyword evidence="5" id="KW-0547">Nucleotide-binding</keyword>
<dbReference type="SMART" id="SM00387">
    <property type="entry name" value="HATPase_c"/>
    <property type="match status" value="1"/>
</dbReference>
<dbReference type="SUPFAM" id="SSF55874">
    <property type="entry name" value="ATPase domain of HSP90 chaperone/DNA topoisomerase II/histidine kinase"/>
    <property type="match status" value="1"/>
</dbReference>
<keyword evidence="6" id="KW-0418">Kinase</keyword>
<evidence type="ECO:0000313" key="13">
    <source>
        <dbReference type="Proteomes" id="UP000280307"/>
    </source>
</evidence>
<comment type="caution">
    <text evidence="12">The sequence shown here is derived from an EMBL/GenBank/DDBJ whole genome shotgun (WGS) entry which is preliminary data.</text>
</comment>